<sequence>MILELPRILSILGILGKNPGKEYSSEYVDLPSLAKSAVLEETTMEISDFEALKGIRSPIEEGLLAMGCCCAPVTIWLNPPWNFGRGCEPLEVNMPRNKSSLYSPTETRS</sequence>
<accession>A0ABQ7EEG8</accession>
<evidence type="ECO:0000313" key="2">
    <source>
        <dbReference type="Proteomes" id="UP000266723"/>
    </source>
</evidence>
<protein>
    <submittedName>
        <fullName evidence="1">Uncharacterized protein</fullName>
    </submittedName>
</protein>
<comment type="caution">
    <text evidence="1">The sequence shown here is derived from an EMBL/GenBank/DDBJ whole genome shotgun (WGS) entry which is preliminary data.</text>
</comment>
<keyword evidence="2" id="KW-1185">Reference proteome</keyword>
<gene>
    <name evidence="1" type="ORF">DY000_02022576</name>
</gene>
<proteinExistence type="predicted"/>
<reference evidence="1 2" key="1">
    <citation type="journal article" date="2020" name="BMC Genomics">
        <title>Intraspecific diversification of the crop wild relative Brassica cretica Lam. using demographic model selection.</title>
        <authorList>
            <person name="Kioukis A."/>
            <person name="Michalopoulou V.A."/>
            <person name="Briers L."/>
            <person name="Pirintsos S."/>
            <person name="Studholme D.J."/>
            <person name="Pavlidis P."/>
            <person name="Sarris P.F."/>
        </authorList>
    </citation>
    <scope>NUCLEOTIDE SEQUENCE [LARGE SCALE GENOMIC DNA]</scope>
    <source>
        <strain evidence="2">cv. PFS-1207/04</strain>
    </source>
</reference>
<name>A0ABQ7EEG8_BRACR</name>
<organism evidence="1 2">
    <name type="scientific">Brassica cretica</name>
    <name type="common">Mustard</name>
    <dbReference type="NCBI Taxonomy" id="69181"/>
    <lineage>
        <taxon>Eukaryota</taxon>
        <taxon>Viridiplantae</taxon>
        <taxon>Streptophyta</taxon>
        <taxon>Embryophyta</taxon>
        <taxon>Tracheophyta</taxon>
        <taxon>Spermatophyta</taxon>
        <taxon>Magnoliopsida</taxon>
        <taxon>eudicotyledons</taxon>
        <taxon>Gunneridae</taxon>
        <taxon>Pentapetalae</taxon>
        <taxon>rosids</taxon>
        <taxon>malvids</taxon>
        <taxon>Brassicales</taxon>
        <taxon>Brassicaceae</taxon>
        <taxon>Brassiceae</taxon>
        <taxon>Brassica</taxon>
    </lineage>
</organism>
<evidence type="ECO:0000313" key="1">
    <source>
        <dbReference type="EMBL" id="KAF3594983.1"/>
    </source>
</evidence>
<dbReference type="EMBL" id="QGKV02000299">
    <property type="protein sequence ID" value="KAF3594983.1"/>
    <property type="molecule type" value="Genomic_DNA"/>
</dbReference>
<dbReference type="Proteomes" id="UP000266723">
    <property type="component" value="Unassembled WGS sequence"/>
</dbReference>